<keyword evidence="2" id="KW-1185">Reference proteome</keyword>
<dbReference type="RefSeq" id="WP_269921079.1">
    <property type="nucleotide sequence ID" value="NZ_JAMKBI010000002.1"/>
</dbReference>
<dbReference type="SMART" id="SM00855">
    <property type="entry name" value="PGAM"/>
    <property type="match status" value="1"/>
</dbReference>
<organism evidence="1 2">
    <name type="scientific">Psychrobacillus psychrodurans</name>
    <dbReference type="NCBI Taxonomy" id="126157"/>
    <lineage>
        <taxon>Bacteria</taxon>
        <taxon>Bacillati</taxon>
        <taxon>Bacillota</taxon>
        <taxon>Bacilli</taxon>
        <taxon>Bacillales</taxon>
        <taxon>Bacillaceae</taxon>
        <taxon>Psychrobacillus</taxon>
    </lineage>
</organism>
<gene>
    <name evidence="1" type="ORF">M9R61_04040</name>
</gene>
<name>A0A9X3L6Z5_9BACI</name>
<dbReference type="SUPFAM" id="SSF53254">
    <property type="entry name" value="Phosphoglycerate mutase-like"/>
    <property type="match status" value="1"/>
</dbReference>
<reference evidence="1" key="1">
    <citation type="submission" date="2022-05" db="EMBL/GenBank/DDBJ databases">
        <authorList>
            <person name="Colautti A."/>
            <person name="Iacumin L."/>
        </authorList>
    </citation>
    <scope>NUCLEOTIDE SEQUENCE</scope>
    <source>
        <strain evidence="1">DSM 30747</strain>
    </source>
</reference>
<dbReference type="InterPro" id="IPR050275">
    <property type="entry name" value="PGM_Phosphatase"/>
</dbReference>
<dbReference type="InterPro" id="IPR013078">
    <property type="entry name" value="His_Pase_superF_clade-1"/>
</dbReference>
<dbReference type="GO" id="GO:0005737">
    <property type="term" value="C:cytoplasm"/>
    <property type="evidence" value="ECO:0007669"/>
    <property type="project" value="TreeGrafter"/>
</dbReference>
<protein>
    <submittedName>
        <fullName evidence="1">Histidine phosphatase family protein</fullName>
    </submittedName>
</protein>
<comment type="caution">
    <text evidence="1">The sequence shown here is derived from an EMBL/GenBank/DDBJ whole genome shotgun (WGS) entry which is preliminary data.</text>
</comment>
<dbReference type="GO" id="GO:0016791">
    <property type="term" value="F:phosphatase activity"/>
    <property type="evidence" value="ECO:0007669"/>
    <property type="project" value="TreeGrafter"/>
</dbReference>
<dbReference type="PANTHER" id="PTHR48100:SF59">
    <property type="entry name" value="ADENOSYLCOBALAMIN_ALPHA-RIBAZOLE PHOSPHATASE"/>
    <property type="match status" value="1"/>
</dbReference>
<evidence type="ECO:0000313" key="2">
    <source>
        <dbReference type="Proteomes" id="UP001152172"/>
    </source>
</evidence>
<dbReference type="Gene3D" id="3.40.50.1240">
    <property type="entry name" value="Phosphoglycerate mutase-like"/>
    <property type="match status" value="1"/>
</dbReference>
<dbReference type="Pfam" id="PF00300">
    <property type="entry name" value="His_Phos_1"/>
    <property type="match status" value="1"/>
</dbReference>
<dbReference type="InterPro" id="IPR029033">
    <property type="entry name" value="His_PPase_superfam"/>
</dbReference>
<dbReference type="PANTHER" id="PTHR48100">
    <property type="entry name" value="BROAD-SPECIFICITY PHOSPHATASE YOR283W-RELATED"/>
    <property type="match status" value="1"/>
</dbReference>
<dbReference type="CDD" id="cd07067">
    <property type="entry name" value="HP_PGM_like"/>
    <property type="match status" value="1"/>
</dbReference>
<proteinExistence type="predicted"/>
<evidence type="ECO:0000313" key="1">
    <source>
        <dbReference type="EMBL" id="MCZ8532523.1"/>
    </source>
</evidence>
<dbReference type="Proteomes" id="UP001152172">
    <property type="component" value="Unassembled WGS sequence"/>
</dbReference>
<dbReference type="AlphaFoldDB" id="A0A9X3L6Z5"/>
<accession>A0A9X3L6Z5</accession>
<dbReference type="EMBL" id="JAMKBI010000002">
    <property type="protein sequence ID" value="MCZ8532523.1"/>
    <property type="molecule type" value="Genomic_DNA"/>
</dbReference>
<sequence>MITNLYFVRHAHSNYSADELGRPLSEQGLIDAKEVTDLLIEEDIDIVVSSPYKRAYQTVEGIALHLEQEIEIIDALKERVLSEQPVANFNEAILQVWSDFDFSHPSGESNLNAQARGVRATKEILEKYVGQNVAIGTHGNLMVLIMNYFDPVYDFSFWKELEMPDIYQLSFDEQRLIEVKRLYMKSGLTSASNTTF</sequence>